<accession>A0A3S0XLX6</accession>
<dbReference type="PANTHER" id="PTHR11096">
    <property type="entry name" value="RNA 3' TERMINAL PHOSPHATE CYCLASE"/>
    <property type="match status" value="1"/>
</dbReference>
<dbReference type="SUPFAM" id="SSF55205">
    <property type="entry name" value="EPT/RTPC-like"/>
    <property type="match status" value="1"/>
</dbReference>
<dbReference type="GO" id="GO:0005737">
    <property type="term" value="C:cytoplasm"/>
    <property type="evidence" value="ECO:0007669"/>
    <property type="project" value="UniProtKB-SubCell"/>
</dbReference>
<dbReference type="GO" id="GO:0003963">
    <property type="term" value="F:RNA-3'-phosphate cyclase activity"/>
    <property type="evidence" value="ECO:0007669"/>
    <property type="project" value="UniProtKB-UniRule"/>
</dbReference>
<dbReference type="Pfam" id="PF01137">
    <property type="entry name" value="RTC"/>
    <property type="match status" value="1"/>
</dbReference>
<dbReference type="EMBL" id="RSCJ01000049">
    <property type="protein sequence ID" value="RUR72398.1"/>
    <property type="molecule type" value="Genomic_DNA"/>
</dbReference>
<evidence type="ECO:0000256" key="6">
    <source>
        <dbReference type="NCBIfam" id="TIGR03399"/>
    </source>
</evidence>
<dbReference type="InterPro" id="IPR023797">
    <property type="entry name" value="RNA3'_phos_cyclase_dom"/>
</dbReference>
<dbReference type="InterPro" id="IPR000228">
    <property type="entry name" value="RNA3'_term_phos_cyc"/>
</dbReference>
<dbReference type="InterPro" id="IPR037136">
    <property type="entry name" value="RNA3'_phos_cyclase_dom_sf"/>
</dbReference>
<dbReference type="Gene3D" id="3.30.360.20">
    <property type="entry name" value="RNA 3'-terminal phosphate cyclase, insert domain"/>
    <property type="match status" value="1"/>
</dbReference>
<dbReference type="Pfam" id="PF05189">
    <property type="entry name" value="RTC_insert"/>
    <property type="match status" value="1"/>
</dbReference>
<evidence type="ECO:0000256" key="1">
    <source>
        <dbReference type="ARBA" id="ARBA00009206"/>
    </source>
</evidence>
<keyword evidence="10" id="KW-1185">Reference proteome</keyword>
<protein>
    <recommendedName>
        <fullName evidence="5 6">RNA 3'-terminal phosphate cyclase</fullName>
        <shortName evidence="5">RNA cyclase</shortName>
        <shortName evidence="5">RNA-3'-phosphate cyclase</shortName>
        <ecNumber evidence="5 6">6.5.1.4</ecNumber>
    </recommendedName>
</protein>
<comment type="caution">
    <text evidence="9">The sequence shown here is derived from an EMBL/GenBank/DDBJ whole genome shotgun (WGS) entry which is preliminary data.</text>
</comment>
<keyword evidence="2 5" id="KW-0436">Ligase</keyword>
<evidence type="ECO:0000313" key="9">
    <source>
        <dbReference type="EMBL" id="RUR72398.1"/>
    </source>
</evidence>
<comment type="similarity">
    <text evidence="1 5">Belongs to the RNA 3'-terminal cyclase family. Type 1 subfamily.</text>
</comment>
<feature type="binding site" evidence="5">
    <location>
        <begin position="291"/>
        <end position="295"/>
    </location>
    <ligand>
        <name>ATP</name>
        <dbReference type="ChEBI" id="CHEBI:30616"/>
    </ligand>
</feature>
<dbReference type="InterPro" id="IPR017770">
    <property type="entry name" value="RNA3'_term_phos_cyc_type_1"/>
</dbReference>
<dbReference type="InterPro" id="IPR013791">
    <property type="entry name" value="RNA3'-term_phos_cycl_insert"/>
</dbReference>
<evidence type="ECO:0000256" key="3">
    <source>
        <dbReference type="ARBA" id="ARBA00022741"/>
    </source>
</evidence>
<dbReference type="OrthoDB" id="9789235at2"/>
<keyword evidence="5" id="KW-0067">ATP-binding</keyword>
<comment type="subcellular location">
    <subcellularLocation>
        <location evidence="5">Cytoplasm</location>
    </subcellularLocation>
</comment>
<dbReference type="CDD" id="cd00874">
    <property type="entry name" value="RNA_Cyclase_Class_II"/>
    <property type="match status" value="1"/>
</dbReference>
<dbReference type="PIRSF" id="PIRSF005378">
    <property type="entry name" value="RNA3'_term_phos_cycl_euk"/>
    <property type="match status" value="1"/>
</dbReference>
<dbReference type="Proteomes" id="UP000268857">
    <property type="component" value="Unassembled WGS sequence"/>
</dbReference>
<feature type="binding site" evidence="5">
    <location>
        <position position="108"/>
    </location>
    <ligand>
        <name>ATP</name>
        <dbReference type="ChEBI" id="CHEBI:30616"/>
    </ligand>
</feature>
<name>A0A3S0XLX6_CHLFR</name>
<dbReference type="NCBIfam" id="TIGR03399">
    <property type="entry name" value="RNA_3prim_cycl"/>
    <property type="match status" value="1"/>
</dbReference>
<reference evidence="9 10" key="1">
    <citation type="journal article" date="2019" name="Genome Biol. Evol.">
        <title>Day and night: Metabolic profiles and evolutionary relationships of six axenic non-marine cyanobacteria.</title>
        <authorList>
            <person name="Will S.E."/>
            <person name="Henke P."/>
            <person name="Boedeker C."/>
            <person name="Huang S."/>
            <person name="Brinkmann H."/>
            <person name="Rohde M."/>
            <person name="Jarek M."/>
            <person name="Friedl T."/>
            <person name="Seufert S."/>
            <person name="Schumacher M."/>
            <person name="Overmann J."/>
            <person name="Neumann-Schaal M."/>
            <person name="Petersen J."/>
        </authorList>
    </citation>
    <scope>NUCLEOTIDE SEQUENCE [LARGE SCALE GENOMIC DNA]</scope>
    <source>
        <strain evidence="9 10">PCC 6912</strain>
    </source>
</reference>
<dbReference type="GO" id="GO:0006396">
    <property type="term" value="P:RNA processing"/>
    <property type="evidence" value="ECO:0007669"/>
    <property type="project" value="UniProtKB-UniRule"/>
</dbReference>
<evidence type="ECO:0000256" key="5">
    <source>
        <dbReference type="HAMAP-Rule" id="MF_00200"/>
    </source>
</evidence>
<evidence type="ECO:0000256" key="4">
    <source>
        <dbReference type="ARBA" id="ARBA00024481"/>
    </source>
</evidence>
<keyword evidence="5" id="KW-0963">Cytoplasm</keyword>
<sequence>MIVDIDGSYGEGGGQILRTSLSLAAITGNPISIYNIRAQRKKPGLAAQHLTAVRAAATICNAQVRGDALGSMMLEFIPGGAVNAGNYTFDVNEAQEGGSAGAITLVLQTVLLPLSLASGDSHVTLRGGTHVPFSPPMTYIEKVYLPILQRMGVQAKIELGAWGWYPQGGGVVQLQINGGQKFNGINLKERGNLQQVRGLAVVTELPSHIPQRMASRAENLLRAADLQAVVQPSRNKGIAPGAGLFLTAEYENSLAGFGALGRLGLPAEKVAQMACEELLKFHQTGAAVDEHLADQLLLPAALASHLSEYQTAKVSMHLKTNAWVIEKFELAKITVDEVQKMVRVQPSLLLPS</sequence>
<comment type="catalytic activity">
    <reaction evidence="4 5">
        <text>a 3'-end 3'-phospho-ribonucleotide-RNA + ATP = a 3'-end 2',3'-cyclophospho-ribonucleotide-RNA + AMP + diphosphate</text>
        <dbReference type="Rhea" id="RHEA:23976"/>
        <dbReference type="Rhea" id="RHEA-COMP:10463"/>
        <dbReference type="Rhea" id="RHEA-COMP:10464"/>
        <dbReference type="ChEBI" id="CHEBI:30616"/>
        <dbReference type="ChEBI" id="CHEBI:33019"/>
        <dbReference type="ChEBI" id="CHEBI:83062"/>
        <dbReference type="ChEBI" id="CHEBI:83064"/>
        <dbReference type="ChEBI" id="CHEBI:456215"/>
        <dbReference type="EC" id="6.5.1.4"/>
    </reaction>
</comment>
<gene>
    <name evidence="5" type="primary">rtcA</name>
    <name evidence="9" type="ORF">PCC6912_63030</name>
</gene>
<keyword evidence="3 5" id="KW-0547">Nucleotide-binding</keyword>
<evidence type="ECO:0000259" key="7">
    <source>
        <dbReference type="Pfam" id="PF01137"/>
    </source>
</evidence>
<dbReference type="HAMAP" id="MF_00200">
    <property type="entry name" value="RTC"/>
    <property type="match status" value="1"/>
</dbReference>
<feature type="active site" description="Tele-AMP-histidine intermediate" evidence="5">
    <location>
        <position position="317"/>
    </location>
</feature>
<dbReference type="NCBIfam" id="NF003246">
    <property type="entry name" value="PRK04204.1-2"/>
    <property type="match status" value="1"/>
</dbReference>
<comment type="function">
    <text evidence="5">Catalyzes the conversion of 3'-phosphate to a 2',3'-cyclic phosphodiester at the end of RNA. The mechanism of action of the enzyme occurs in 3 steps: (A) adenylation of the enzyme by ATP; (B) transfer of adenylate to an RNA-N3'P to produce RNA-N3'PP5'A; (C) and attack of the adjacent 2'-hydroxyl on the 3'-phosphorus in the diester linkage to produce the cyclic end product. The biological role of this enzyme is unknown but it is likely to function in some aspects of cellular RNA processing.</text>
</comment>
<organism evidence="9 10">
    <name type="scientific">Chlorogloeopsis fritschii PCC 6912</name>
    <dbReference type="NCBI Taxonomy" id="211165"/>
    <lineage>
        <taxon>Bacteria</taxon>
        <taxon>Bacillati</taxon>
        <taxon>Cyanobacteriota</taxon>
        <taxon>Cyanophyceae</taxon>
        <taxon>Nostocales</taxon>
        <taxon>Chlorogloeopsidaceae</taxon>
        <taxon>Chlorogloeopsis</taxon>
    </lineage>
</organism>
<dbReference type="EC" id="6.5.1.4" evidence="5 6"/>
<proteinExistence type="inferred from homology"/>
<dbReference type="Gene3D" id="3.65.10.20">
    <property type="entry name" value="RNA 3'-terminal phosphate cyclase domain"/>
    <property type="match status" value="1"/>
</dbReference>
<dbReference type="SUPFAM" id="SSF52913">
    <property type="entry name" value="RNA 3'-terminal phosphate cyclase, RPTC, insert domain"/>
    <property type="match status" value="1"/>
</dbReference>
<feature type="domain" description="RNA 3'-terminal phosphate cyclase" evidence="7">
    <location>
        <begin position="9"/>
        <end position="335"/>
    </location>
</feature>
<dbReference type="AlphaFoldDB" id="A0A3S0XLX6"/>
<evidence type="ECO:0000259" key="8">
    <source>
        <dbReference type="Pfam" id="PF05189"/>
    </source>
</evidence>
<dbReference type="InterPro" id="IPR013792">
    <property type="entry name" value="RNA3'P_cycl/enolpyr_Trfase_a/b"/>
</dbReference>
<dbReference type="InterPro" id="IPR036553">
    <property type="entry name" value="RPTC_insert"/>
</dbReference>
<feature type="domain" description="RNA 3'-terminal phosphate cyclase insert" evidence="8">
    <location>
        <begin position="189"/>
        <end position="282"/>
    </location>
</feature>
<dbReference type="RefSeq" id="WP_016873378.1">
    <property type="nucleotide sequence ID" value="NZ_AJLN01000042.1"/>
</dbReference>
<dbReference type="STRING" id="211165.GCA_000317285_00813"/>
<dbReference type="PANTHER" id="PTHR11096:SF0">
    <property type="entry name" value="RNA 3'-TERMINAL PHOSPHATE CYCLASE"/>
    <property type="match status" value="1"/>
</dbReference>
<dbReference type="GO" id="GO:0005524">
    <property type="term" value="F:ATP binding"/>
    <property type="evidence" value="ECO:0007669"/>
    <property type="project" value="UniProtKB-KW"/>
</dbReference>
<evidence type="ECO:0000313" key="10">
    <source>
        <dbReference type="Proteomes" id="UP000268857"/>
    </source>
</evidence>
<evidence type="ECO:0000256" key="2">
    <source>
        <dbReference type="ARBA" id="ARBA00022598"/>
    </source>
</evidence>